<feature type="transmembrane region" description="Helical" evidence="7">
    <location>
        <begin position="99"/>
        <end position="119"/>
    </location>
</feature>
<dbReference type="InterPro" id="IPR001958">
    <property type="entry name" value="Tet-R_TetA/multi-R_MdtG-like"/>
</dbReference>
<organism evidence="9 10">
    <name type="scientific">Sanghuangporus baumii</name>
    <name type="common">Phellinus baumii</name>
    <dbReference type="NCBI Taxonomy" id="108892"/>
    <lineage>
        <taxon>Eukaryota</taxon>
        <taxon>Fungi</taxon>
        <taxon>Dikarya</taxon>
        <taxon>Basidiomycota</taxon>
        <taxon>Agaricomycotina</taxon>
        <taxon>Agaricomycetes</taxon>
        <taxon>Hymenochaetales</taxon>
        <taxon>Hymenochaetaceae</taxon>
        <taxon>Sanghuangporus</taxon>
    </lineage>
</organism>
<evidence type="ECO:0000256" key="2">
    <source>
        <dbReference type="ARBA" id="ARBA00022448"/>
    </source>
</evidence>
<keyword evidence="5 7" id="KW-0472">Membrane</keyword>
<keyword evidence="10" id="KW-1185">Reference proteome</keyword>
<feature type="region of interest" description="Disordered" evidence="6">
    <location>
        <begin position="509"/>
        <end position="528"/>
    </location>
</feature>
<evidence type="ECO:0000256" key="3">
    <source>
        <dbReference type="ARBA" id="ARBA00022692"/>
    </source>
</evidence>
<comment type="caution">
    <text evidence="9">The sequence shown here is derived from an EMBL/GenBank/DDBJ whole genome shotgun (WGS) entry which is preliminary data.</text>
</comment>
<keyword evidence="3 7" id="KW-0812">Transmembrane</keyword>
<feature type="transmembrane region" description="Helical" evidence="7">
    <location>
        <begin position="485"/>
        <end position="504"/>
    </location>
</feature>
<dbReference type="PANTHER" id="PTHR23504:SF15">
    <property type="entry name" value="MAJOR FACILITATOR SUPERFAMILY (MFS) PROFILE DOMAIN-CONTAINING PROTEIN"/>
    <property type="match status" value="1"/>
</dbReference>
<feature type="transmembrane region" description="Helical" evidence="7">
    <location>
        <begin position="374"/>
        <end position="392"/>
    </location>
</feature>
<reference evidence="9" key="1">
    <citation type="submission" date="2016-06" db="EMBL/GenBank/DDBJ databases">
        <title>Draft Genome sequence of the fungus Inonotus baumii.</title>
        <authorList>
            <person name="Zhu H."/>
            <person name="Lin W."/>
        </authorList>
    </citation>
    <scope>NUCLEOTIDE SEQUENCE</scope>
    <source>
        <strain evidence="9">821</strain>
    </source>
</reference>
<evidence type="ECO:0000256" key="5">
    <source>
        <dbReference type="ARBA" id="ARBA00023136"/>
    </source>
</evidence>
<gene>
    <name evidence="9" type="ORF">A7U60_g8896</name>
</gene>
<accession>A0A9Q5HQS7</accession>
<dbReference type="Proteomes" id="UP000757232">
    <property type="component" value="Unassembled WGS sequence"/>
</dbReference>
<feature type="transmembrane region" description="Helical" evidence="7">
    <location>
        <begin position="304"/>
        <end position="331"/>
    </location>
</feature>
<dbReference type="GO" id="GO:0016020">
    <property type="term" value="C:membrane"/>
    <property type="evidence" value="ECO:0007669"/>
    <property type="project" value="UniProtKB-SubCell"/>
</dbReference>
<keyword evidence="2" id="KW-0813">Transport</keyword>
<evidence type="ECO:0000256" key="7">
    <source>
        <dbReference type="SAM" id="Phobius"/>
    </source>
</evidence>
<name>A0A9Q5HQS7_SANBA</name>
<feature type="domain" description="Major facilitator superfamily (MFS) profile" evidence="8">
    <location>
        <begin position="60"/>
        <end position="514"/>
    </location>
</feature>
<comment type="subcellular location">
    <subcellularLocation>
        <location evidence="1">Membrane</location>
        <topology evidence="1">Multi-pass membrane protein</topology>
    </subcellularLocation>
</comment>
<dbReference type="EMBL" id="LNZH02000216">
    <property type="protein sequence ID" value="OCB84219.1"/>
    <property type="molecule type" value="Genomic_DNA"/>
</dbReference>
<dbReference type="PANTHER" id="PTHR23504">
    <property type="entry name" value="MAJOR FACILITATOR SUPERFAMILY DOMAIN-CONTAINING PROTEIN 10"/>
    <property type="match status" value="1"/>
</dbReference>
<feature type="transmembrane region" description="Helical" evidence="7">
    <location>
        <begin position="191"/>
        <end position="211"/>
    </location>
</feature>
<protein>
    <submittedName>
        <fullName evidence="9">MFS general substrate transporter</fullName>
    </submittedName>
</protein>
<feature type="transmembrane region" description="Helical" evidence="7">
    <location>
        <begin position="343"/>
        <end position="362"/>
    </location>
</feature>
<dbReference type="SUPFAM" id="SSF103473">
    <property type="entry name" value="MFS general substrate transporter"/>
    <property type="match status" value="1"/>
</dbReference>
<evidence type="ECO:0000313" key="9">
    <source>
        <dbReference type="EMBL" id="OCB84219.1"/>
    </source>
</evidence>
<feature type="compositionally biased region" description="Polar residues" evidence="6">
    <location>
        <begin position="518"/>
        <end position="528"/>
    </location>
</feature>
<dbReference type="OrthoDB" id="419616at2759"/>
<evidence type="ECO:0000256" key="6">
    <source>
        <dbReference type="SAM" id="MobiDB-lite"/>
    </source>
</evidence>
<dbReference type="PRINTS" id="PR01035">
    <property type="entry name" value="TCRTETA"/>
</dbReference>
<sequence length="528" mass="57213">MYKNTVIELVPSSFFMAVSFVNSQGIDCDEDFTADETRPLLYDVEGNLSLQPQSSLPKRQLATLCAIRLADPVAFTQVFPYVNEMMATFGVAEPSKTGFYSGLVESVFALAQLMSIYHWASLSDKVGRKPIILIGTIGIAISTMWLGFARTLAGVLLSRALAGLFSGNVAVMHSVLGEITDSSNQAVAYPVYGLCWPLGVIIGPLIGGTFSNAAQKFPSWFGNHFFHSHPYFLPCFIVACTTLLIVLVGYFYLRETLQTNTHKVQLKREYSISYGISEHSDRTENEHHLSPCASKLLQIPVMRALCISGCALSFVGTAFDVVFVLFCYSPIKSGGLSFSVSQIGYALAVAGITSALIQIIFMPILLRRVSCAKLYMVCMGIWPLAFLLLPPLNCIARTGIREFAESTLAPHIRLLVWFGIAAALALSRVACLAFSLNMILVKEHAPGPSSLGSANGLAQFSQCLSRAIAPTFVSCLFAFSVDHNVLGGNLWVVFMLAISVLAWSHSTSVPDDPKTVPGNVNSSTLASH</sequence>
<dbReference type="Pfam" id="PF07690">
    <property type="entry name" value="MFS_1"/>
    <property type="match status" value="1"/>
</dbReference>
<dbReference type="InterPro" id="IPR020846">
    <property type="entry name" value="MFS_dom"/>
</dbReference>
<evidence type="ECO:0000313" key="10">
    <source>
        <dbReference type="Proteomes" id="UP000757232"/>
    </source>
</evidence>
<feature type="transmembrane region" description="Helical" evidence="7">
    <location>
        <begin position="131"/>
        <end position="148"/>
    </location>
</feature>
<feature type="transmembrane region" description="Helical" evidence="7">
    <location>
        <begin position="412"/>
        <end position="436"/>
    </location>
</feature>
<dbReference type="PROSITE" id="PS50850">
    <property type="entry name" value="MFS"/>
    <property type="match status" value="1"/>
</dbReference>
<dbReference type="CDD" id="cd17330">
    <property type="entry name" value="MFS_SLC46_TetA_like"/>
    <property type="match status" value="1"/>
</dbReference>
<proteinExistence type="predicted"/>
<evidence type="ECO:0000259" key="8">
    <source>
        <dbReference type="PROSITE" id="PS50850"/>
    </source>
</evidence>
<dbReference type="Gene3D" id="1.20.1250.20">
    <property type="entry name" value="MFS general substrate transporter like domains"/>
    <property type="match status" value="1"/>
</dbReference>
<evidence type="ECO:0000256" key="1">
    <source>
        <dbReference type="ARBA" id="ARBA00004141"/>
    </source>
</evidence>
<dbReference type="InterPro" id="IPR036259">
    <property type="entry name" value="MFS_trans_sf"/>
</dbReference>
<feature type="transmembrane region" description="Helical" evidence="7">
    <location>
        <begin position="231"/>
        <end position="253"/>
    </location>
</feature>
<dbReference type="GO" id="GO:0022857">
    <property type="term" value="F:transmembrane transporter activity"/>
    <property type="evidence" value="ECO:0007669"/>
    <property type="project" value="InterPro"/>
</dbReference>
<dbReference type="InterPro" id="IPR011701">
    <property type="entry name" value="MFS"/>
</dbReference>
<dbReference type="AlphaFoldDB" id="A0A9Q5HQS7"/>
<keyword evidence="4 7" id="KW-1133">Transmembrane helix</keyword>
<evidence type="ECO:0000256" key="4">
    <source>
        <dbReference type="ARBA" id="ARBA00022989"/>
    </source>
</evidence>